<dbReference type="InterPro" id="IPR012337">
    <property type="entry name" value="RNaseH-like_sf"/>
</dbReference>
<dbReference type="Pfam" id="PF25597">
    <property type="entry name" value="SH3_retrovirus"/>
    <property type="match status" value="1"/>
</dbReference>
<evidence type="ECO:0000256" key="2">
    <source>
        <dbReference type="SAM" id="MobiDB-lite"/>
    </source>
</evidence>
<dbReference type="PANTHER" id="PTHR42648">
    <property type="entry name" value="TRANSPOSASE, PUTATIVE-RELATED"/>
    <property type="match status" value="1"/>
</dbReference>
<keyword evidence="5" id="KW-1185">Reference proteome</keyword>
<dbReference type="Pfam" id="PF00665">
    <property type="entry name" value="rve"/>
    <property type="match status" value="1"/>
</dbReference>
<dbReference type="OrthoDB" id="1737296at2759"/>
<dbReference type="GO" id="GO:0006508">
    <property type="term" value="P:proteolysis"/>
    <property type="evidence" value="ECO:0007669"/>
    <property type="project" value="UniProtKB-KW"/>
</dbReference>
<keyword evidence="1" id="KW-0645">Protease</keyword>
<dbReference type="InterPro" id="IPR057670">
    <property type="entry name" value="SH3_retrovirus"/>
</dbReference>
<evidence type="ECO:0000313" key="4">
    <source>
        <dbReference type="EMBL" id="KAI0494727.1"/>
    </source>
</evidence>
<dbReference type="InterPro" id="IPR036397">
    <property type="entry name" value="RNaseH_sf"/>
</dbReference>
<dbReference type="AlphaFoldDB" id="A0A8T3AEC2"/>
<dbReference type="SUPFAM" id="SSF53098">
    <property type="entry name" value="Ribonuclease H-like"/>
    <property type="match status" value="1"/>
</dbReference>
<evidence type="ECO:0000259" key="3">
    <source>
        <dbReference type="PROSITE" id="PS50994"/>
    </source>
</evidence>
<dbReference type="Proteomes" id="UP000829196">
    <property type="component" value="Unassembled WGS sequence"/>
</dbReference>
<dbReference type="Pfam" id="PF13976">
    <property type="entry name" value="gag_pre-integrs"/>
    <property type="match status" value="1"/>
</dbReference>
<dbReference type="InterPro" id="IPR025724">
    <property type="entry name" value="GAG-pre-integrase_dom"/>
</dbReference>
<sequence>MASSTTSQPGNDQEATTSAHPVLSSSLKFILSNLKNIVQNPLSPDNYPLWKSQILKICHANNFESYLDPNYPIPDKILVSATGSTSSNPLYLQWLLNDQNLAAAICSTISASILPYVIDLESSSAIWTVLQTRFQATNRSKVIQLKNELSHTSLKNSSMLQYLNEIKSLVDQIAAAGSKIDPEDVIHHILNGLPPAYQSFKTTIRTMTQSLNLDQLYSLLISEEIHIASDAARFANPTIPDTALFSSRGRSRRGRGRSSGSRNVSTQPLVTCQICLKRGHLASDCWHRLNAQYVPKPSPKALAADSNSASNDCWYLDSGASSHMTKSLENLSISNPYQGSDSITIGDGSNVSIAHSGKGLLPTPSRKLTLSHILHTPALQYNLLSISQLTRDNNISIMFEPNGFILKDLTTQQILLKGPCKNGLYPICIPEAESPHSALYTSKRSPSIWHARLGHPNQQLFNRIAGCNPELRINKTNVTCHSCHMNKGHKLSFEHSTNREQSALALIHSDLWGPAPILSNSGFLYYVIFIDDYSRYTWIFPLRNKNEITAVFIQFKLFIERALSSKIKKFQSDGGGEYVNTQLTHFLRTNGIQHRIACPCTPEQNGVSERKHRHIVETARTLLHTASLPLNYWPDAMVTSVHLINKLPNSAINHKSPHEMLFHTRPDYTMLRTFGCACFPLTPPPQRHKLLPKAQPCVFLGYSDTYKGYKCLNP</sequence>
<evidence type="ECO:0000313" key="5">
    <source>
        <dbReference type="Proteomes" id="UP000829196"/>
    </source>
</evidence>
<dbReference type="GO" id="GO:0015074">
    <property type="term" value="P:DNA integration"/>
    <property type="evidence" value="ECO:0007669"/>
    <property type="project" value="InterPro"/>
</dbReference>
<dbReference type="Pfam" id="PF22936">
    <property type="entry name" value="Pol_BBD"/>
    <property type="match status" value="1"/>
</dbReference>
<organism evidence="4 5">
    <name type="scientific">Dendrobium nobile</name>
    <name type="common">Orchid</name>
    <dbReference type="NCBI Taxonomy" id="94219"/>
    <lineage>
        <taxon>Eukaryota</taxon>
        <taxon>Viridiplantae</taxon>
        <taxon>Streptophyta</taxon>
        <taxon>Embryophyta</taxon>
        <taxon>Tracheophyta</taxon>
        <taxon>Spermatophyta</taxon>
        <taxon>Magnoliopsida</taxon>
        <taxon>Liliopsida</taxon>
        <taxon>Asparagales</taxon>
        <taxon>Orchidaceae</taxon>
        <taxon>Epidendroideae</taxon>
        <taxon>Malaxideae</taxon>
        <taxon>Dendrobiinae</taxon>
        <taxon>Dendrobium</taxon>
    </lineage>
</organism>
<dbReference type="InterPro" id="IPR054722">
    <property type="entry name" value="PolX-like_BBD"/>
</dbReference>
<dbReference type="Gene3D" id="3.30.420.10">
    <property type="entry name" value="Ribonuclease H-like superfamily/Ribonuclease H"/>
    <property type="match status" value="1"/>
</dbReference>
<dbReference type="PROSITE" id="PS50994">
    <property type="entry name" value="INTEGRASE"/>
    <property type="match status" value="1"/>
</dbReference>
<dbReference type="PANTHER" id="PTHR42648:SF26">
    <property type="entry name" value="INTEGRASE CATALYTIC DOMAIN-CONTAINING PROTEIN"/>
    <property type="match status" value="1"/>
</dbReference>
<protein>
    <recommendedName>
        <fullName evidence="3">Integrase catalytic domain-containing protein</fullName>
    </recommendedName>
</protein>
<proteinExistence type="predicted"/>
<dbReference type="Pfam" id="PF14223">
    <property type="entry name" value="Retrotran_gag_2"/>
    <property type="match status" value="1"/>
</dbReference>
<name>A0A8T3AEC2_DENNO</name>
<comment type="caution">
    <text evidence="4">The sequence shown here is derived from an EMBL/GenBank/DDBJ whole genome shotgun (WGS) entry which is preliminary data.</text>
</comment>
<dbReference type="EMBL" id="JAGYWB010000017">
    <property type="protein sequence ID" value="KAI0494727.1"/>
    <property type="molecule type" value="Genomic_DNA"/>
</dbReference>
<dbReference type="InterPro" id="IPR039537">
    <property type="entry name" value="Retrotran_Ty1/copia-like"/>
</dbReference>
<dbReference type="InterPro" id="IPR001584">
    <property type="entry name" value="Integrase_cat-core"/>
</dbReference>
<accession>A0A8T3AEC2</accession>
<feature type="region of interest" description="Disordered" evidence="2">
    <location>
        <begin position="244"/>
        <end position="264"/>
    </location>
</feature>
<dbReference type="GO" id="GO:0008233">
    <property type="term" value="F:peptidase activity"/>
    <property type="evidence" value="ECO:0007669"/>
    <property type="project" value="UniProtKB-KW"/>
</dbReference>
<evidence type="ECO:0000256" key="1">
    <source>
        <dbReference type="ARBA" id="ARBA00022670"/>
    </source>
</evidence>
<feature type="domain" description="Integrase catalytic" evidence="3">
    <location>
        <begin position="499"/>
        <end position="665"/>
    </location>
</feature>
<gene>
    <name evidence="4" type="ORF">KFK09_024870</name>
</gene>
<keyword evidence="1" id="KW-0378">Hydrolase</keyword>
<reference evidence="4" key="1">
    <citation type="journal article" date="2022" name="Front. Genet.">
        <title>Chromosome-Scale Assembly of the Dendrobium nobile Genome Provides Insights Into the Molecular Mechanism of the Biosynthesis of the Medicinal Active Ingredient of Dendrobium.</title>
        <authorList>
            <person name="Xu Q."/>
            <person name="Niu S.-C."/>
            <person name="Li K.-L."/>
            <person name="Zheng P.-J."/>
            <person name="Zhang X.-J."/>
            <person name="Jia Y."/>
            <person name="Liu Y."/>
            <person name="Niu Y.-X."/>
            <person name="Yu L.-H."/>
            <person name="Chen D.-F."/>
            <person name="Zhang G.-Q."/>
        </authorList>
    </citation>
    <scope>NUCLEOTIDE SEQUENCE</scope>
    <source>
        <tissue evidence="4">Leaf</tissue>
    </source>
</reference>
<dbReference type="GO" id="GO:0003676">
    <property type="term" value="F:nucleic acid binding"/>
    <property type="evidence" value="ECO:0007669"/>
    <property type="project" value="InterPro"/>
</dbReference>